<proteinExistence type="predicted"/>
<accession>B0JMG0</accession>
<dbReference type="PROSITE" id="PS51819">
    <property type="entry name" value="VOC"/>
    <property type="match status" value="1"/>
</dbReference>
<evidence type="ECO:0000313" key="3">
    <source>
        <dbReference type="Proteomes" id="UP000001510"/>
    </source>
</evidence>
<dbReference type="EMBL" id="AP009552">
    <property type="protein sequence ID" value="BAG03245.1"/>
    <property type="molecule type" value="Genomic_DNA"/>
</dbReference>
<dbReference type="InterPro" id="IPR004360">
    <property type="entry name" value="Glyas_Fos-R_dOase_dom"/>
</dbReference>
<dbReference type="SUPFAM" id="SSF54593">
    <property type="entry name" value="Glyoxalase/Bleomycin resistance protein/Dihydroxybiphenyl dioxygenase"/>
    <property type="match status" value="1"/>
</dbReference>
<dbReference type="KEGG" id="mar:MAE_34230"/>
<dbReference type="BioCyc" id="MAER449447:MAE_RS14765-MONOMER"/>
<dbReference type="Proteomes" id="UP000001510">
    <property type="component" value="Chromosome"/>
</dbReference>
<dbReference type="STRING" id="449447.MAE_34230"/>
<dbReference type="PaxDb" id="449447-MAE_34230"/>
<feature type="domain" description="VOC" evidence="1">
    <location>
        <begin position="32"/>
        <end position="150"/>
    </location>
</feature>
<dbReference type="InterPro" id="IPR029068">
    <property type="entry name" value="Glyas_Bleomycin-R_OHBP_Dase"/>
</dbReference>
<dbReference type="GO" id="GO:0051213">
    <property type="term" value="F:dioxygenase activity"/>
    <property type="evidence" value="ECO:0007669"/>
    <property type="project" value="UniProtKB-KW"/>
</dbReference>
<dbReference type="Pfam" id="PF00903">
    <property type="entry name" value="Glyoxalase"/>
    <property type="match status" value="1"/>
</dbReference>
<dbReference type="eggNOG" id="COG0346">
    <property type="taxonomic scope" value="Bacteria"/>
</dbReference>
<organism evidence="2 3">
    <name type="scientific">Microcystis aeruginosa (strain NIES-843 / IAM M-2473)</name>
    <dbReference type="NCBI Taxonomy" id="449447"/>
    <lineage>
        <taxon>Bacteria</taxon>
        <taxon>Bacillati</taxon>
        <taxon>Cyanobacteriota</taxon>
        <taxon>Cyanophyceae</taxon>
        <taxon>Oscillatoriophycideae</taxon>
        <taxon>Chroococcales</taxon>
        <taxon>Microcystaceae</taxon>
        <taxon>Microcystis</taxon>
    </lineage>
</organism>
<keyword evidence="2" id="KW-0223">Dioxygenase</keyword>
<dbReference type="HOGENOM" id="CLU_141587_0_0_3"/>
<dbReference type="CDD" id="cd06587">
    <property type="entry name" value="VOC"/>
    <property type="match status" value="1"/>
</dbReference>
<reference evidence="2 3" key="1">
    <citation type="journal article" date="2007" name="DNA Res.">
        <title>Complete genomic structure of the bloom-forming toxic cyanobacterium Microcystis aeruginosa NIES-843.</title>
        <authorList>
            <person name="Kaneko T."/>
            <person name="Nakajima N."/>
            <person name="Okamoto S."/>
            <person name="Suzuki I."/>
            <person name="Tanabe Y."/>
            <person name="Tamaoki M."/>
            <person name="Nakamura Y."/>
            <person name="Kasai F."/>
            <person name="Watanabe A."/>
            <person name="Kawashima K."/>
            <person name="Kishida Y."/>
            <person name="Ono A."/>
            <person name="Shimizu Y."/>
            <person name="Takahashi C."/>
            <person name="Minami C."/>
            <person name="Fujishiro T."/>
            <person name="Kohara M."/>
            <person name="Katoh M."/>
            <person name="Nakazaki N."/>
            <person name="Nakayama S."/>
            <person name="Yamada M."/>
            <person name="Tabata S."/>
            <person name="Watanabe M.M."/>
        </authorList>
    </citation>
    <scope>NUCLEOTIDE SEQUENCE [LARGE SCALE GENOMIC DNA]</scope>
    <source>
        <strain evidence="3">NIES-843 / IAM M-247</strain>
    </source>
</reference>
<dbReference type="Gene3D" id="3.10.180.10">
    <property type="entry name" value="2,3-Dihydroxybiphenyl 1,2-Dioxygenase, domain 1"/>
    <property type="match status" value="1"/>
</dbReference>
<protein>
    <submittedName>
        <fullName evidence="2">Glyoxalase/bleomycin resistance protein/dioxygenase</fullName>
    </submittedName>
</protein>
<keyword evidence="2" id="KW-0560">Oxidoreductase</keyword>
<name>B0JMG0_MICAN</name>
<keyword evidence="3" id="KW-1185">Reference proteome</keyword>
<dbReference type="AlphaFoldDB" id="B0JMG0"/>
<dbReference type="InterPro" id="IPR037523">
    <property type="entry name" value="VOC_core"/>
</dbReference>
<sequence>MRIFIQFTAIIPQKTVISSDSAITLPLMNRPPIDSQITFIYTRDLTAAADFYERVMGFPLWLDQGSCRIYRVSGDGYLGICRANESRASGEGRQSNVIFTLVTERVDEWYDYLKQQGVTFEKPPLFNEKYRIYHCFLRDPDGYLIEIQRFESSEGGN</sequence>
<evidence type="ECO:0000313" key="2">
    <source>
        <dbReference type="EMBL" id="BAG03245.1"/>
    </source>
</evidence>
<dbReference type="EnsemblBacteria" id="BAG03245">
    <property type="protein sequence ID" value="BAG03245"/>
    <property type="gene ID" value="MAE_34230"/>
</dbReference>
<evidence type="ECO:0000259" key="1">
    <source>
        <dbReference type="PROSITE" id="PS51819"/>
    </source>
</evidence>
<gene>
    <name evidence="2" type="ordered locus">MAE_34230</name>
</gene>